<keyword evidence="10" id="KW-1185">Reference proteome</keyword>
<comment type="cofactor">
    <cofactor evidence="1 6">
        <name>Mg(2+)</name>
        <dbReference type="ChEBI" id="CHEBI:18420"/>
    </cofactor>
</comment>
<dbReference type="GO" id="GO:0016787">
    <property type="term" value="F:hydrolase activity"/>
    <property type="evidence" value="ECO:0007669"/>
    <property type="project" value="UniProtKB-KW"/>
</dbReference>
<dbReference type="OrthoDB" id="432234at2759"/>
<dbReference type="GO" id="GO:0043139">
    <property type="term" value="F:5'-3' DNA helicase activity"/>
    <property type="evidence" value="ECO:0007669"/>
    <property type="project" value="UniProtKB-EC"/>
</dbReference>
<comment type="catalytic activity">
    <reaction evidence="5 6">
        <text>ATP + H2O = ADP + phosphate + H(+)</text>
        <dbReference type="Rhea" id="RHEA:13065"/>
        <dbReference type="ChEBI" id="CHEBI:15377"/>
        <dbReference type="ChEBI" id="CHEBI:15378"/>
        <dbReference type="ChEBI" id="CHEBI:30616"/>
        <dbReference type="ChEBI" id="CHEBI:43474"/>
        <dbReference type="ChEBI" id="CHEBI:456216"/>
        <dbReference type="EC" id="5.6.2.3"/>
    </reaction>
</comment>
<comment type="subunit">
    <text evidence="3">Monomer.</text>
</comment>
<evidence type="ECO:0000256" key="2">
    <source>
        <dbReference type="ARBA" id="ARBA00009781"/>
    </source>
</evidence>
<name>A0A836GK19_LEIEN</name>
<gene>
    <name evidence="9" type="ORF">CUR178_04635</name>
</gene>
<dbReference type="GO" id="GO:0006310">
    <property type="term" value="P:DNA recombination"/>
    <property type="evidence" value="ECO:0007669"/>
    <property type="project" value="UniProtKB-KW"/>
</dbReference>
<keyword evidence="6" id="KW-0067">ATP-binding</keyword>
<feature type="region of interest" description="Disordered" evidence="7">
    <location>
        <begin position="144"/>
        <end position="163"/>
    </location>
</feature>
<reference evidence="9 10" key="1">
    <citation type="submission" date="2021-02" db="EMBL/GenBank/DDBJ databases">
        <title>Leishmania (Mundinia) enrietti genome sequencing and assembly.</title>
        <authorList>
            <person name="Almutairi H."/>
            <person name="Gatherer D."/>
        </authorList>
    </citation>
    <scope>NUCLEOTIDE SEQUENCE [LARGE SCALE GENOMIC DNA]</scope>
    <source>
        <strain evidence="9">CUR178</strain>
    </source>
</reference>
<keyword evidence="6" id="KW-0234">DNA repair</keyword>
<dbReference type="PANTHER" id="PTHR47642:SF5">
    <property type="entry name" value="ATP-DEPENDENT DNA HELICASE"/>
    <property type="match status" value="1"/>
</dbReference>
<proteinExistence type="inferred from homology"/>
<dbReference type="InterPro" id="IPR010285">
    <property type="entry name" value="DNA_helicase_pif1-like_DEAD"/>
</dbReference>
<keyword evidence="6" id="KW-0347">Helicase</keyword>
<dbReference type="SUPFAM" id="SSF52540">
    <property type="entry name" value="P-loop containing nucleoside triphosphate hydrolases"/>
    <property type="match status" value="2"/>
</dbReference>
<evidence type="ECO:0000256" key="4">
    <source>
        <dbReference type="ARBA" id="ARBA00023172"/>
    </source>
</evidence>
<evidence type="ECO:0000313" key="10">
    <source>
        <dbReference type="Proteomes" id="UP000674179"/>
    </source>
</evidence>
<dbReference type="GeneID" id="94171852"/>
<feature type="domain" description="DNA helicase Pif1-like DEAD-box helicase" evidence="8">
    <location>
        <begin position="442"/>
        <end position="602"/>
    </location>
</feature>
<protein>
    <recommendedName>
        <fullName evidence="6">ATP-dependent DNA helicase</fullName>
        <ecNumber evidence="6">5.6.2.3</ecNumber>
    </recommendedName>
</protein>
<dbReference type="GO" id="GO:0005524">
    <property type="term" value="F:ATP binding"/>
    <property type="evidence" value="ECO:0007669"/>
    <property type="project" value="UniProtKB-KW"/>
</dbReference>
<organism evidence="9 10">
    <name type="scientific">Leishmania enriettii</name>
    <dbReference type="NCBI Taxonomy" id="5663"/>
    <lineage>
        <taxon>Eukaryota</taxon>
        <taxon>Discoba</taxon>
        <taxon>Euglenozoa</taxon>
        <taxon>Kinetoplastea</taxon>
        <taxon>Metakinetoplastina</taxon>
        <taxon>Trypanosomatida</taxon>
        <taxon>Trypanosomatidae</taxon>
        <taxon>Leishmaniinae</taxon>
        <taxon>Leishmania</taxon>
    </lineage>
</organism>
<comment type="caution">
    <text evidence="9">The sequence shown here is derived from an EMBL/GenBank/DDBJ whole genome shotgun (WGS) entry which is preliminary data.</text>
</comment>
<evidence type="ECO:0000256" key="5">
    <source>
        <dbReference type="ARBA" id="ARBA00048954"/>
    </source>
</evidence>
<evidence type="ECO:0000313" key="9">
    <source>
        <dbReference type="EMBL" id="KAG5475184.1"/>
    </source>
</evidence>
<evidence type="ECO:0000256" key="7">
    <source>
        <dbReference type="SAM" id="MobiDB-lite"/>
    </source>
</evidence>
<comment type="similarity">
    <text evidence="2">Belongs to the helicase family. PIF1 subfamily.</text>
</comment>
<sequence length="1096" mass="119279">MYSRARLLCLHARDVGVAQHHPTKYAVRGLPDLSRVPRPSSMHGTDCCHPHALTSAVRRLSLRLNEDEDGQQQFAISFSVGAGRSGGTTGSFAGEADERHSASFLAGETSGCDATGSVLDFSTHRDVMATHDGMATAVGATSRAASSAATGASVSGGNGRGDRHRLKAFDSSVAVTEANAAPSAAIVEAPWVAPRSISPAPPLHRSMDCAQSQRKPPVDTGRGRRAAAVAAAPSAVSHSVKAITATHALYSGLFQESFVNPFNGRLVSTRSPSAKMLFSVGFYRGVSNPLQLEWNPAEYMVTLQKMMSTQQLKAARRQEEQARQERRASKAAAVEGKSPTSAAKRAKTLKSCTKPFEKPNISERALVPVGDTMPAARSQLLRPFHRRGPDHWTASVAKLLERQDAFTYINKELERLYDRLGVAYMPPKLDTPVDPSRLGMTLTPDQQHVVKLALRGYSLFVGGSAGTGKTVLLKCIYRELCLIGLRVAMTATTGVAAVQLGGCTFHHAFNAPLDAVPHRWDANALRAVDVVIIDEVSLLDACMLDAFDMEARLARMHHRPFGGLQLIVCGDFLQLSRDDTLPAYKSVAFNHLLALRLVTPMRHAADDPLMQLLEDLRRGRFDAKSFAALDRPIPEDTTHITYLFPRRREAQQLNDLKLGELTTQEMTFTPLRGPLQLCGAFTRSALVELSAGVDGMRAAMPHRERLLEVIHEEAQRVRLSRHRRDGGDKEPVPRVADHELVLMPVRVEGRLATRFVLRLRCRERELPTTGAGGGHGGGDDADNADGASTRSSALVAGGRPGLMNGPTSSRTSAGIAVDALRKPLFSVAAKRTRRTTPPFSAAEWEEIAAAVATRLGGRVVTMMEEEPPSIVPLSVTMTLADMTSSDVALSLTPLRLKLGCRVMVNRNLSRTVSNGSVGVVEAFAPPDISLFPRRSHRSARVIFQRVQQHKLFAQLPIVRLLDGEVVQIPPISVVLGGTAQSYFYGHEVLTMPLQLGYAFTVHKVQGLTLQGTVVLDCEKFFDCAHLIYVACSRVRRLDQLVVYRVQPSMIIVRRGALEFSDKLQDASDSSVLRSPPLAARSLWSQRTEHRICAVSE</sequence>
<dbReference type="GO" id="GO:0000723">
    <property type="term" value="P:telomere maintenance"/>
    <property type="evidence" value="ECO:0007669"/>
    <property type="project" value="InterPro"/>
</dbReference>
<dbReference type="Proteomes" id="UP000674179">
    <property type="component" value="Chromosome 28"/>
</dbReference>
<accession>A0A836GK19</accession>
<feature type="compositionally biased region" description="Low complexity" evidence="7">
    <location>
        <begin position="144"/>
        <end position="153"/>
    </location>
</feature>
<evidence type="ECO:0000256" key="3">
    <source>
        <dbReference type="ARBA" id="ARBA00011245"/>
    </source>
</evidence>
<dbReference type="AlphaFoldDB" id="A0A836GK19"/>
<feature type="region of interest" description="Disordered" evidence="7">
    <location>
        <begin position="315"/>
        <end position="349"/>
    </location>
</feature>
<feature type="compositionally biased region" description="Basic and acidic residues" evidence="7">
    <location>
        <begin position="316"/>
        <end position="328"/>
    </location>
</feature>
<dbReference type="Gene3D" id="3.40.50.300">
    <property type="entry name" value="P-loop containing nucleotide triphosphate hydrolases"/>
    <property type="match status" value="1"/>
</dbReference>
<dbReference type="EC" id="5.6.2.3" evidence="6"/>
<dbReference type="EMBL" id="JAFHKP010000028">
    <property type="protein sequence ID" value="KAG5475184.1"/>
    <property type="molecule type" value="Genomic_DNA"/>
</dbReference>
<dbReference type="InterPro" id="IPR051055">
    <property type="entry name" value="PIF1_helicase"/>
</dbReference>
<evidence type="ECO:0000256" key="6">
    <source>
        <dbReference type="RuleBase" id="RU363044"/>
    </source>
</evidence>
<dbReference type="InterPro" id="IPR027417">
    <property type="entry name" value="P-loop_NTPase"/>
</dbReference>
<dbReference type="RefSeq" id="XP_067691713.1">
    <property type="nucleotide sequence ID" value="XM_067836342.1"/>
</dbReference>
<evidence type="ECO:0000259" key="8">
    <source>
        <dbReference type="Pfam" id="PF05970"/>
    </source>
</evidence>
<dbReference type="GO" id="GO:0006281">
    <property type="term" value="P:DNA repair"/>
    <property type="evidence" value="ECO:0007669"/>
    <property type="project" value="UniProtKB-KW"/>
</dbReference>
<evidence type="ECO:0000256" key="1">
    <source>
        <dbReference type="ARBA" id="ARBA00001946"/>
    </source>
</evidence>
<dbReference type="KEGG" id="lenr:94171852"/>
<dbReference type="Pfam" id="PF05970">
    <property type="entry name" value="PIF1"/>
    <property type="match status" value="1"/>
</dbReference>
<dbReference type="PANTHER" id="PTHR47642">
    <property type="entry name" value="ATP-DEPENDENT DNA HELICASE"/>
    <property type="match status" value="1"/>
</dbReference>
<keyword evidence="4 6" id="KW-0233">DNA recombination</keyword>
<keyword evidence="6" id="KW-0378">Hydrolase</keyword>
<keyword evidence="6" id="KW-0547">Nucleotide-binding</keyword>
<feature type="region of interest" description="Disordered" evidence="7">
    <location>
        <begin position="766"/>
        <end position="811"/>
    </location>
</feature>
<keyword evidence="6" id="KW-0227">DNA damage</keyword>